<evidence type="ECO:0000259" key="2">
    <source>
        <dbReference type="Pfam" id="PF21957"/>
    </source>
</evidence>
<organism evidence="3 4">
    <name type="scientific">Dysgonomonas alginatilytica</name>
    <dbReference type="NCBI Taxonomy" id="1605892"/>
    <lineage>
        <taxon>Bacteria</taxon>
        <taxon>Pseudomonadati</taxon>
        <taxon>Bacteroidota</taxon>
        <taxon>Bacteroidia</taxon>
        <taxon>Bacteroidales</taxon>
        <taxon>Dysgonomonadaceae</taxon>
        <taxon>Dysgonomonas</taxon>
    </lineage>
</organism>
<reference evidence="3 4" key="1">
    <citation type="submission" date="2018-03" db="EMBL/GenBank/DDBJ databases">
        <title>Genomic Encyclopedia of Archaeal and Bacterial Type Strains, Phase II (KMG-II): from individual species to whole genera.</title>
        <authorList>
            <person name="Goeker M."/>
        </authorList>
    </citation>
    <scope>NUCLEOTIDE SEQUENCE [LARGE SCALE GENOMIC DNA]</scope>
    <source>
        <strain evidence="3 4">DSM 100214</strain>
    </source>
</reference>
<evidence type="ECO:0000313" key="3">
    <source>
        <dbReference type="EMBL" id="PXV61224.1"/>
    </source>
</evidence>
<accession>A0A2V3PM10</accession>
<proteinExistence type="predicted"/>
<evidence type="ECO:0008006" key="5">
    <source>
        <dbReference type="Google" id="ProtNLM"/>
    </source>
</evidence>
<evidence type="ECO:0000313" key="4">
    <source>
        <dbReference type="Proteomes" id="UP000247973"/>
    </source>
</evidence>
<gene>
    <name evidence="3" type="ORF">CLV62_12557</name>
</gene>
<dbReference type="Pfam" id="PF19898">
    <property type="entry name" value="DUF6371"/>
    <property type="match status" value="1"/>
</dbReference>
<dbReference type="Pfam" id="PF21957">
    <property type="entry name" value="Zn_ribbon_16"/>
    <property type="match status" value="1"/>
</dbReference>
<keyword evidence="4" id="KW-1185">Reference proteome</keyword>
<protein>
    <recommendedName>
        <fullName evidence="5">Toprim domain-containing protein</fullName>
    </recommendedName>
</protein>
<dbReference type="InterPro" id="IPR047731">
    <property type="entry name" value="Zinc_ribbon_put"/>
</dbReference>
<dbReference type="Proteomes" id="UP000247973">
    <property type="component" value="Unassembled WGS sequence"/>
</dbReference>
<feature type="domain" description="Zinc beta-ribbon finger putative" evidence="2">
    <location>
        <begin position="3"/>
        <end position="66"/>
    </location>
</feature>
<dbReference type="EMBL" id="QICL01000025">
    <property type="protein sequence ID" value="PXV61224.1"/>
    <property type="molecule type" value="Genomic_DNA"/>
</dbReference>
<feature type="domain" description="DUF6371" evidence="1">
    <location>
        <begin position="108"/>
        <end position="268"/>
    </location>
</feature>
<sequence length="323" mass="37653">MNYRYTLDKRRGRGYIHICPQCGKKEFRRYVDNQTMLYVADTVGKCNREVKCGYHYPPRDYAKDNPQYYTTYSVVPLRIKKLENVQQEPSFLDAGLVAQSMANNGHINSFTRWLYNIIGKNPKYGIEVVENLIKRYHLGGSNKMEDAVVFWQIDIEGNVRTGKMMRYDSKMGKRLKGEGYNYDWVHASLKRQQRISPSFNMVQCFFGEDQLKGNEDALHAVFESEKTACIASVLYPKLICLATGGLSNLNAEKCKVLKSRKVIFFPDLGCYSIWKSKVNRIAQEVFFKYYHIDDTLEKNATEEEREQGLDLCDYFTRSLNKRK</sequence>
<dbReference type="NCBIfam" id="NF040506">
    <property type="entry name" value="PG0870_Nterm"/>
    <property type="match status" value="1"/>
</dbReference>
<dbReference type="InterPro" id="IPR045951">
    <property type="entry name" value="DUF6371"/>
</dbReference>
<comment type="caution">
    <text evidence="3">The sequence shown here is derived from an EMBL/GenBank/DDBJ whole genome shotgun (WGS) entry which is preliminary data.</text>
</comment>
<name>A0A2V3PM10_9BACT</name>
<dbReference type="OrthoDB" id="1068350at2"/>
<evidence type="ECO:0000259" key="1">
    <source>
        <dbReference type="Pfam" id="PF19898"/>
    </source>
</evidence>
<dbReference type="RefSeq" id="WP_146212771.1">
    <property type="nucleotide sequence ID" value="NZ_QICL01000025.1"/>
</dbReference>
<dbReference type="AlphaFoldDB" id="A0A2V3PM10"/>